<name>A0ABU6YBV3_9FABA</name>
<feature type="compositionally biased region" description="Polar residues" evidence="1">
    <location>
        <begin position="37"/>
        <end position="50"/>
    </location>
</feature>
<proteinExistence type="predicted"/>
<accession>A0ABU6YBV3</accession>
<feature type="region of interest" description="Disordered" evidence="1">
    <location>
        <begin position="25"/>
        <end position="56"/>
    </location>
</feature>
<feature type="compositionally biased region" description="Basic residues" evidence="1">
    <location>
        <begin position="241"/>
        <end position="259"/>
    </location>
</feature>
<dbReference type="EMBL" id="JASCZI010241822">
    <property type="protein sequence ID" value="MED6207366.1"/>
    <property type="molecule type" value="Genomic_DNA"/>
</dbReference>
<feature type="compositionally biased region" description="Basic and acidic residues" evidence="1">
    <location>
        <begin position="25"/>
        <end position="34"/>
    </location>
</feature>
<sequence length="388" mass="43878">MATVVIDNVDFIIFVKEIGRTTEFRERRQVEPEPKQSMANANIPPNNSHVTESKSLEDITPVQCPETEGVNIRILNANEGAAREEDDEELKVGETQPSRVEVEDDQKNENEAYVNVGPTDGQQLDSSPTKTVTLEDDRRTEDVIQEWGDELFQKPNSESDPLTQPTSPVCEMELENGSVDGLGKLSVPPGFDRIENPCLVEETNDESGKQLETQRIVRYEKKQGRKSTKRTSLKLNDRLKDKARRQRDAHKKKEGKQKRLREEEAAITDWSSEEEIDSSESDGDKVWNIGTKVGLCADSILKAQKYLKSAMETPQQKEQGQCSRRARRRDGYLKEFKWCIDKIVNSGEKIGKLLLKSKRADVYNGMRSLASGTHDESSNTLVRLGVKL</sequence>
<dbReference type="Proteomes" id="UP001341840">
    <property type="component" value="Unassembled WGS sequence"/>
</dbReference>
<keyword evidence="3" id="KW-1185">Reference proteome</keyword>
<organism evidence="2 3">
    <name type="scientific">Stylosanthes scabra</name>
    <dbReference type="NCBI Taxonomy" id="79078"/>
    <lineage>
        <taxon>Eukaryota</taxon>
        <taxon>Viridiplantae</taxon>
        <taxon>Streptophyta</taxon>
        <taxon>Embryophyta</taxon>
        <taxon>Tracheophyta</taxon>
        <taxon>Spermatophyta</taxon>
        <taxon>Magnoliopsida</taxon>
        <taxon>eudicotyledons</taxon>
        <taxon>Gunneridae</taxon>
        <taxon>Pentapetalae</taxon>
        <taxon>rosids</taxon>
        <taxon>fabids</taxon>
        <taxon>Fabales</taxon>
        <taxon>Fabaceae</taxon>
        <taxon>Papilionoideae</taxon>
        <taxon>50 kb inversion clade</taxon>
        <taxon>dalbergioids sensu lato</taxon>
        <taxon>Dalbergieae</taxon>
        <taxon>Pterocarpus clade</taxon>
        <taxon>Stylosanthes</taxon>
    </lineage>
</organism>
<feature type="compositionally biased region" description="Acidic residues" evidence="1">
    <location>
        <begin position="271"/>
        <end position="281"/>
    </location>
</feature>
<evidence type="ECO:0000313" key="2">
    <source>
        <dbReference type="EMBL" id="MED6207366.1"/>
    </source>
</evidence>
<gene>
    <name evidence="2" type="ORF">PIB30_035169</name>
</gene>
<reference evidence="2 3" key="1">
    <citation type="journal article" date="2023" name="Plants (Basel)">
        <title>Bridging the Gap: Combining Genomics and Transcriptomics Approaches to Understand Stylosanthes scabra, an Orphan Legume from the Brazilian Caatinga.</title>
        <authorList>
            <person name="Ferreira-Neto J.R.C."/>
            <person name="da Silva M.D."/>
            <person name="Binneck E."/>
            <person name="de Melo N.F."/>
            <person name="da Silva R.H."/>
            <person name="de Melo A.L.T.M."/>
            <person name="Pandolfi V."/>
            <person name="Bustamante F.O."/>
            <person name="Brasileiro-Vidal A.C."/>
            <person name="Benko-Iseppon A.M."/>
        </authorList>
    </citation>
    <scope>NUCLEOTIDE SEQUENCE [LARGE SCALE GENOMIC DNA]</scope>
    <source>
        <tissue evidence="2">Leaves</tissue>
    </source>
</reference>
<evidence type="ECO:0000256" key="1">
    <source>
        <dbReference type="SAM" id="MobiDB-lite"/>
    </source>
</evidence>
<feature type="region of interest" description="Disordered" evidence="1">
    <location>
        <begin position="78"/>
        <end position="132"/>
    </location>
</feature>
<feature type="compositionally biased region" description="Basic residues" evidence="1">
    <location>
        <begin position="223"/>
        <end position="232"/>
    </location>
</feature>
<comment type="caution">
    <text evidence="2">The sequence shown here is derived from an EMBL/GenBank/DDBJ whole genome shotgun (WGS) entry which is preliminary data.</text>
</comment>
<feature type="compositionally biased region" description="Polar residues" evidence="1">
    <location>
        <begin position="120"/>
        <end position="132"/>
    </location>
</feature>
<protein>
    <submittedName>
        <fullName evidence="2">Uncharacterized protein</fullName>
    </submittedName>
</protein>
<feature type="region of interest" description="Disordered" evidence="1">
    <location>
        <begin position="196"/>
        <end position="282"/>
    </location>
</feature>
<evidence type="ECO:0000313" key="3">
    <source>
        <dbReference type="Proteomes" id="UP001341840"/>
    </source>
</evidence>